<dbReference type="EMBL" id="MVIH01000025">
    <property type="protein sequence ID" value="ORB47660.1"/>
    <property type="molecule type" value="Genomic_DNA"/>
</dbReference>
<keyword evidence="2" id="KW-1185">Reference proteome</keyword>
<protein>
    <recommendedName>
        <fullName evidence="3">Peptidase</fullName>
    </recommendedName>
</protein>
<organism evidence="1 2">
    <name type="scientific">Mycolicibacterium rhodesiae</name>
    <name type="common">Mycobacterium rhodesiae</name>
    <dbReference type="NCBI Taxonomy" id="36814"/>
    <lineage>
        <taxon>Bacteria</taxon>
        <taxon>Bacillati</taxon>
        <taxon>Actinomycetota</taxon>
        <taxon>Actinomycetes</taxon>
        <taxon>Mycobacteriales</taxon>
        <taxon>Mycobacteriaceae</taxon>
        <taxon>Mycolicibacterium</taxon>
    </lineage>
</organism>
<name>A0A1X0IK22_MYCRH</name>
<dbReference type="OrthoDB" id="5242307at2"/>
<evidence type="ECO:0008006" key="3">
    <source>
        <dbReference type="Google" id="ProtNLM"/>
    </source>
</evidence>
<evidence type="ECO:0000313" key="1">
    <source>
        <dbReference type="EMBL" id="ORB47660.1"/>
    </source>
</evidence>
<evidence type="ECO:0000313" key="2">
    <source>
        <dbReference type="Proteomes" id="UP000192534"/>
    </source>
</evidence>
<proteinExistence type="predicted"/>
<dbReference type="AlphaFoldDB" id="A0A1X0IK22"/>
<reference evidence="1 2" key="1">
    <citation type="submission" date="2016-12" db="EMBL/GenBank/DDBJ databases">
        <title>The new phylogeny of genus Mycobacterium.</title>
        <authorList>
            <person name="Tortoli E."/>
            <person name="Trovato A."/>
            <person name="Cirillo D.M."/>
        </authorList>
    </citation>
    <scope>NUCLEOTIDE SEQUENCE [LARGE SCALE GENOMIC DNA]</scope>
    <source>
        <strain evidence="1 2">DSM 44223</strain>
    </source>
</reference>
<dbReference type="Proteomes" id="UP000192534">
    <property type="component" value="Unassembled WGS sequence"/>
</dbReference>
<comment type="caution">
    <text evidence="1">The sequence shown here is derived from an EMBL/GenBank/DDBJ whole genome shotgun (WGS) entry which is preliminary data.</text>
</comment>
<accession>A0A1X0IK22</accession>
<sequence>MAVVLITELLGGSALVAAPAATPPSPRSAVPAPSPLVVGDGRTVRLISLGGDRTDGLLTRIAGDIGDAVAAVEKFWGTDWDREIVIIATGSPQEFVAQAGLDPRGQWQDIAAVSVADQVDFAHHRAGGQRMVFAPGAVAMSDQALRIVLTHELFHLAARADTALDAPRWLVEGVADFVARPPTPLPPGAAADTGLPADADLDAAGPLRAHGYDRAWWFARFVADTYGVDALRRLYTEACGPGHGDFATAVRRALNTDIAELRARWAQWLTG</sequence>
<gene>
    <name evidence="1" type="ORF">BST42_27250</name>
</gene>